<reference evidence="2" key="1">
    <citation type="submission" date="2019-09" db="EMBL/GenBank/DDBJ databases">
        <title>Draft genome information of white flower Hibiscus syriacus.</title>
        <authorList>
            <person name="Kim Y.-M."/>
        </authorList>
    </citation>
    <scope>NUCLEOTIDE SEQUENCE [LARGE SCALE GENOMIC DNA]</scope>
    <source>
        <strain evidence="2">YM2019G1</strain>
    </source>
</reference>
<dbReference type="Proteomes" id="UP000436088">
    <property type="component" value="Unassembled WGS sequence"/>
</dbReference>
<comment type="caution">
    <text evidence="2">The sequence shown here is derived from an EMBL/GenBank/DDBJ whole genome shotgun (WGS) entry which is preliminary data.</text>
</comment>
<evidence type="ECO:0000313" key="2">
    <source>
        <dbReference type="EMBL" id="KAE8708204.1"/>
    </source>
</evidence>
<name>A0A6A3AU28_HIBSY</name>
<proteinExistence type="predicted"/>
<protein>
    <submittedName>
        <fullName evidence="2">Uncharacterized protein</fullName>
    </submittedName>
</protein>
<gene>
    <name evidence="2" type="ORF">F3Y22_tig00110348pilonHSYRG00075</name>
</gene>
<dbReference type="EMBL" id="VEPZ02000948">
    <property type="protein sequence ID" value="KAE8708204.1"/>
    <property type="molecule type" value="Genomic_DNA"/>
</dbReference>
<evidence type="ECO:0000256" key="1">
    <source>
        <dbReference type="SAM" id="MobiDB-lite"/>
    </source>
</evidence>
<accession>A0A6A3AU28</accession>
<evidence type="ECO:0000313" key="3">
    <source>
        <dbReference type="Proteomes" id="UP000436088"/>
    </source>
</evidence>
<dbReference type="AlphaFoldDB" id="A0A6A3AU28"/>
<feature type="region of interest" description="Disordered" evidence="1">
    <location>
        <begin position="9"/>
        <end position="50"/>
    </location>
</feature>
<sequence length="114" mass="12309">MSGLKTAIVSYSRSPGGHWGSSLSSNAAMPEPGWKGGSSSETIPPVKNEPEKSNVWALTVKVTGLSLLREIRDLGFGGIGLRLRSWRSHLGVLWGSVITESKESWIMRMGTVRA</sequence>
<keyword evidence="3" id="KW-1185">Reference proteome</keyword>
<organism evidence="2 3">
    <name type="scientific">Hibiscus syriacus</name>
    <name type="common">Rose of Sharon</name>
    <dbReference type="NCBI Taxonomy" id="106335"/>
    <lineage>
        <taxon>Eukaryota</taxon>
        <taxon>Viridiplantae</taxon>
        <taxon>Streptophyta</taxon>
        <taxon>Embryophyta</taxon>
        <taxon>Tracheophyta</taxon>
        <taxon>Spermatophyta</taxon>
        <taxon>Magnoliopsida</taxon>
        <taxon>eudicotyledons</taxon>
        <taxon>Gunneridae</taxon>
        <taxon>Pentapetalae</taxon>
        <taxon>rosids</taxon>
        <taxon>malvids</taxon>
        <taxon>Malvales</taxon>
        <taxon>Malvaceae</taxon>
        <taxon>Malvoideae</taxon>
        <taxon>Hibiscus</taxon>
    </lineage>
</organism>